<dbReference type="EMBL" id="BARS01037579">
    <property type="protein sequence ID" value="GAG14375.1"/>
    <property type="molecule type" value="Genomic_DNA"/>
</dbReference>
<gene>
    <name evidence="1" type="ORF">S01H1_57612</name>
</gene>
<accession>X0V895</accession>
<comment type="caution">
    <text evidence="1">The sequence shown here is derived from an EMBL/GenBank/DDBJ whole genome shotgun (WGS) entry which is preliminary data.</text>
</comment>
<evidence type="ECO:0000313" key="1">
    <source>
        <dbReference type="EMBL" id="GAG14375.1"/>
    </source>
</evidence>
<organism evidence="1">
    <name type="scientific">marine sediment metagenome</name>
    <dbReference type="NCBI Taxonomy" id="412755"/>
    <lineage>
        <taxon>unclassified sequences</taxon>
        <taxon>metagenomes</taxon>
        <taxon>ecological metagenomes</taxon>
    </lineage>
</organism>
<proteinExistence type="predicted"/>
<reference evidence="1" key="1">
    <citation type="journal article" date="2014" name="Front. Microbiol.">
        <title>High frequency of phylogenetically diverse reductive dehalogenase-homologous genes in deep subseafloor sedimentary metagenomes.</title>
        <authorList>
            <person name="Kawai M."/>
            <person name="Futagami T."/>
            <person name="Toyoda A."/>
            <person name="Takaki Y."/>
            <person name="Nishi S."/>
            <person name="Hori S."/>
            <person name="Arai W."/>
            <person name="Tsubouchi T."/>
            <person name="Morono Y."/>
            <person name="Uchiyama I."/>
            <person name="Ito T."/>
            <person name="Fujiyama A."/>
            <person name="Inagaki F."/>
            <person name="Takami H."/>
        </authorList>
    </citation>
    <scope>NUCLEOTIDE SEQUENCE</scope>
    <source>
        <strain evidence="1">Expedition CK06-06</strain>
    </source>
</reference>
<protein>
    <submittedName>
        <fullName evidence="1">Uncharacterized protein</fullName>
    </submittedName>
</protein>
<feature type="non-terminal residue" evidence="1">
    <location>
        <position position="106"/>
    </location>
</feature>
<dbReference type="AlphaFoldDB" id="X0V895"/>
<sequence>MLKENRNIDLDYTDRVVRQLVDETEIDFKNSRVKLASANFSFPFYSFGARRADAENLISEPNGNFGKYVISNYGVDETEYKEIYAMYMGIIASRLQDHDENVNHLY</sequence>
<name>X0V895_9ZZZZ</name>